<evidence type="ECO:0000256" key="1">
    <source>
        <dbReference type="ARBA" id="ARBA00008761"/>
    </source>
</evidence>
<feature type="domain" description="Probable transposase IS891/IS1136/IS1341" evidence="6">
    <location>
        <begin position="165"/>
        <end position="253"/>
    </location>
</feature>
<dbReference type="InterPro" id="IPR001959">
    <property type="entry name" value="Transposase"/>
</dbReference>
<protein>
    <submittedName>
        <fullName evidence="8">IS200/IS605 family element transposase accessory protein TnpB</fullName>
    </submittedName>
</protein>
<sequence length="391" mass="44532">MQLTLQLKLLPTSDQATVLRATMARFNEACTWLAAQAFATQISNKLTLQRLYYHELRTRFALPSQMAVRCLARVAGTYRRDKSVCPTFRPDAAMPYDQRIMRFDGLDRVSLLTLGGRALVSFLIGPYHRQRFDAHEPRQCHLIVREDGQWFLLVVIQVLDGTPFPPTDFLGVDLGVIHLATTSDGTTHSGADVEACRTRYARYRQRLQRAVHVAQMDGKRPKNIRRALKRTARREARFRRDTNHRISKTLVAAATGNGERMALEDLTHIRTRTRFRKPQRAQMAGWSFAQLRFFVEYKAQRAGVPVVLVDPKHTSQECSQCGYIARANRQSQAVFSCKQCGHTTHADYNAALNIRARARVRWPIVAVRPPQQLWLLAGEASDKLRPSGRGI</sequence>
<dbReference type="AlphaFoldDB" id="A0A937W0A2"/>
<dbReference type="InterPro" id="IPR051399">
    <property type="entry name" value="RNA-guided_DNA_endo/Transpos"/>
</dbReference>
<name>A0A937W0A2_UNCTE</name>
<evidence type="ECO:0000256" key="2">
    <source>
        <dbReference type="ARBA" id="ARBA00011044"/>
    </source>
</evidence>
<dbReference type="NCBIfam" id="TIGR01766">
    <property type="entry name" value="IS200/IS605 family accessory protein TnpB-like domain"/>
    <property type="match status" value="1"/>
</dbReference>
<dbReference type="PANTHER" id="PTHR30405:SF11">
    <property type="entry name" value="RNA-GUIDED DNA ENDONUCLEASE RV2885C-RELATED"/>
    <property type="match status" value="1"/>
</dbReference>
<evidence type="ECO:0000313" key="9">
    <source>
        <dbReference type="Proteomes" id="UP000712673"/>
    </source>
</evidence>
<comment type="caution">
    <text evidence="8">The sequence shown here is derived from an EMBL/GenBank/DDBJ whole genome shotgun (WGS) entry which is preliminary data.</text>
</comment>
<dbReference type="Pfam" id="PF01385">
    <property type="entry name" value="OrfB_IS605"/>
    <property type="match status" value="1"/>
</dbReference>
<comment type="similarity">
    <text evidence="1">In the C-terminal section; belongs to the transposase 35 family.</text>
</comment>
<dbReference type="Proteomes" id="UP000712673">
    <property type="component" value="Unassembled WGS sequence"/>
</dbReference>
<feature type="domain" description="Cas12f1-like TNB" evidence="7">
    <location>
        <begin position="288"/>
        <end position="354"/>
    </location>
</feature>
<organism evidence="8 9">
    <name type="scientific">Tectimicrobiota bacterium</name>
    <dbReference type="NCBI Taxonomy" id="2528274"/>
    <lineage>
        <taxon>Bacteria</taxon>
        <taxon>Pseudomonadati</taxon>
        <taxon>Nitrospinota/Tectimicrobiota group</taxon>
        <taxon>Candidatus Tectimicrobiota</taxon>
    </lineage>
</organism>
<comment type="similarity">
    <text evidence="2">In the N-terminal section; belongs to the transposase 2 family.</text>
</comment>
<dbReference type="Pfam" id="PF07282">
    <property type="entry name" value="Cas12f1-like_TNB"/>
    <property type="match status" value="1"/>
</dbReference>
<keyword evidence="3" id="KW-0815">Transposition</keyword>
<reference evidence="8" key="1">
    <citation type="submission" date="2019-03" db="EMBL/GenBank/DDBJ databases">
        <title>Lake Tanganyika Metagenome-Assembled Genomes (MAGs).</title>
        <authorList>
            <person name="Tran P."/>
        </authorList>
    </citation>
    <scope>NUCLEOTIDE SEQUENCE</scope>
    <source>
        <strain evidence="8">K_DeepCast_65m_m2_066</strain>
    </source>
</reference>
<dbReference type="NCBIfam" id="NF040570">
    <property type="entry name" value="guided_TnpB"/>
    <property type="match status" value="1"/>
</dbReference>
<dbReference type="InterPro" id="IPR010095">
    <property type="entry name" value="Cas12f1-like_TNB"/>
</dbReference>
<evidence type="ECO:0000256" key="4">
    <source>
        <dbReference type="ARBA" id="ARBA00023125"/>
    </source>
</evidence>
<keyword evidence="5" id="KW-0233">DNA recombination</keyword>
<keyword evidence="4" id="KW-0238">DNA-binding</keyword>
<evidence type="ECO:0000256" key="5">
    <source>
        <dbReference type="ARBA" id="ARBA00023172"/>
    </source>
</evidence>
<dbReference type="GO" id="GO:0006310">
    <property type="term" value="P:DNA recombination"/>
    <property type="evidence" value="ECO:0007669"/>
    <property type="project" value="UniProtKB-KW"/>
</dbReference>
<accession>A0A937W0A2</accession>
<dbReference type="GO" id="GO:0003677">
    <property type="term" value="F:DNA binding"/>
    <property type="evidence" value="ECO:0007669"/>
    <property type="project" value="UniProtKB-KW"/>
</dbReference>
<evidence type="ECO:0000256" key="3">
    <source>
        <dbReference type="ARBA" id="ARBA00022578"/>
    </source>
</evidence>
<dbReference type="GO" id="GO:0032196">
    <property type="term" value="P:transposition"/>
    <property type="evidence" value="ECO:0007669"/>
    <property type="project" value="UniProtKB-KW"/>
</dbReference>
<evidence type="ECO:0000259" key="7">
    <source>
        <dbReference type="Pfam" id="PF07282"/>
    </source>
</evidence>
<evidence type="ECO:0000313" key="8">
    <source>
        <dbReference type="EMBL" id="MBM3224463.1"/>
    </source>
</evidence>
<gene>
    <name evidence="8" type="ORF">FJZ47_11770</name>
</gene>
<dbReference type="EMBL" id="VGLS01000333">
    <property type="protein sequence ID" value="MBM3224463.1"/>
    <property type="molecule type" value="Genomic_DNA"/>
</dbReference>
<dbReference type="PANTHER" id="PTHR30405">
    <property type="entry name" value="TRANSPOSASE"/>
    <property type="match status" value="1"/>
</dbReference>
<proteinExistence type="inferred from homology"/>
<evidence type="ECO:0000259" key="6">
    <source>
        <dbReference type="Pfam" id="PF01385"/>
    </source>
</evidence>